<name>A0ABT7W7H7_9BORD</name>
<evidence type="ECO:0000259" key="3">
    <source>
        <dbReference type="Pfam" id="PF13193"/>
    </source>
</evidence>
<sequence>MERSAHLDTYARDHLPPADEWPEFLLDGPDVAYPARFNCAVELVDAVVARGDGARVALRWRRDGAAATMTYAELQALTNRVARVLVEDMGLVPGNRLLLRGPNNPMMAAAWLAAIKAGLVTVPTMPLLRAKELKQIIDKAQVSAMLCDARLAEEARHCMQPGHEHYCGGLAQIMLFNDSAADALDARAAAKPDDFAACDTASDDVCLIAFTSGTTGLPKGCMHFHRDVLAMCDLFPRHVIKPGPDDIFCGTPPLAFTFGLGGLLCFPLRVGASTVLAEKLTPDSLLELIQDFRATIVFTAPTFYRQMAALAGKYDISSLKKSVSAGEALPDATRQLWKQATGIEMIDGIGGTEMIHVFVSSPPEEVRPGAIGKVVPGYVACVVDENMQPVPNGTPGRLALKGPTGCRYLADERQRRFVQQGWNLPGDTFVRDDDGYFFYQARNDDMIVSAGYNIAGPEVEDALLRHEAVAECGVVGAPDDERGQLVKAFVVLKPGYQPGPEMAAALQAFVKASIAPYKYPRAIVFVESLPRTETGKLQRFTLRKMA</sequence>
<proteinExistence type="predicted"/>
<protein>
    <submittedName>
        <fullName evidence="4">AMP-binding protein</fullName>
    </submittedName>
</protein>
<gene>
    <name evidence="4" type="ORF">QUC21_18985</name>
</gene>
<dbReference type="PROSITE" id="PS00455">
    <property type="entry name" value="AMP_BINDING"/>
    <property type="match status" value="1"/>
</dbReference>
<keyword evidence="5" id="KW-1185">Reference proteome</keyword>
<evidence type="ECO:0000259" key="2">
    <source>
        <dbReference type="Pfam" id="PF00501"/>
    </source>
</evidence>
<reference evidence="4" key="1">
    <citation type="submission" date="2023-06" db="EMBL/GenBank/DDBJ databases">
        <title>full genome analysis of Phenantherene degrader P3.</title>
        <authorList>
            <person name="Akbar A."/>
            <person name="Rahmeh R."/>
            <person name="Kishk M."/>
        </authorList>
    </citation>
    <scope>NUCLEOTIDE SEQUENCE</scope>
    <source>
        <strain evidence="4">P3</strain>
    </source>
</reference>
<dbReference type="InterPro" id="IPR000873">
    <property type="entry name" value="AMP-dep_synth/lig_dom"/>
</dbReference>
<dbReference type="InterPro" id="IPR020845">
    <property type="entry name" value="AMP-binding_CS"/>
</dbReference>
<dbReference type="EMBL" id="JAUDJE010000019">
    <property type="protein sequence ID" value="MDM9561128.1"/>
    <property type="molecule type" value="Genomic_DNA"/>
</dbReference>
<dbReference type="Proteomes" id="UP001175604">
    <property type="component" value="Unassembled WGS sequence"/>
</dbReference>
<evidence type="ECO:0000313" key="4">
    <source>
        <dbReference type="EMBL" id="MDM9561128.1"/>
    </source>
</evidence>
<evidence type="ECO:0000313" key="5">
    <source>
        <dbReference type="Proteomes" id="UP001175604"/>
    </source>
</evidence>
<dbReference type="Pfam" id="PF00501">
    <property type="entry name" value="AMP-binding"/>
    <property type="match status" value="1"/>
</dbReference>
<dbReference type="InterPro" id="IPR025110">
    <property type="entry name" value="AMP-bd_C"/>
</dbReference>
<dbReference type="SUPFAM" id="SSF56801">
    <property type="entry name" value="Acetyl-CoA synthetase-like"/>
    <property type="match status" value="1"/>
</dbReference>
<feature type="domain" description="AMP-binding enzyme C-terminal" evidence="3">
    <location>
        <begin position="458"/>
        <end position="536"/>
    </location>
</feature>
<keyword evidence="1" id="KW-0436">Ligase</keyword>
<dbReference type="InterPro" id="IPR042099">
    <property type="entry name" value="ANL_N_sf"/>
</dbReference>
<dbReference type="PANTHER" id="PTHR43352">
    <property type="entry name" value="ACETYL-COA SYNTHETASE"/>
    <property type="match status" value="1"/>
</dbReference>
<dbReference type="PANTHER" id="PTHR43352:SF1">
    <property type="entry name" value="ANTHRANILATE--COA LIGASE"/>
    <property type="match status" value="1"/>
</dbReference>
<accession>A0ABT7W7H7</accession>
<dbReference type="InterPro" id="IPR045851">
    <property type="entry name" value="AMP-bd_C_sf"/>
</dbReference>
<dbReference type="Gene3D" id="3.30.300.30">
    <property type="match status" value="1"/>
</dbReference>
<dbReference type="RefSeq" id="WP_289786375.1">
    <property type="nucleotide sequence ID" value="NZ_JAUDJE010000019.1"/>
</dbReference>
<organism evidence="4 5">
    <name type="scientific">Bordetella petrii</name>
    <dbReference type="NCBI Taxonomy" id="94624"/>
    <lineage>
        <taxon>Bacteria</taxon>
        <taxon>Pseudomonadati</taxon>
        <taxon>Pseudomonadota</taxon>
        <taxon>Betaproteobacteria</taxon>
        <taxon>Burkholderiales</taxon>
        <taxon>Alcaligenaceae</taxon>
        <taxon>Bordetella</taxon>
    </lineage>
</organism>
<dbReference type="Gene3D" id="3.40.50.12780">
    <property type="entry name" value="N-terminal domain of ligase-like"/>
    <property type="match status" value="1"/>
</dbReference>
<feature type="domain" description="AMP-dependent synthetase/ligase" evidence="2">
    <location>
        <begin position="49"/>
        <end position="404"/>
    </location>
</feature>
<dbReference type="Pfam" id="PF13193">
    <property type="entry name" value="AMP-binding_C"/>
    <property type="match status" value="1"/>
</dbReference>
<evidence type="ECO:0000256" key="1">
    <source>
        <dbReference type="ARBA" id="ARBA00022598"/>
    </source>
</evidence>
<comment type="caution">
    <text evidence="4">The sequence shown here is derived from an EMBL/GenBank/DDBJ whole genome shotgun (WGS) entry which is preliminary data.</text>
</comment>